<organism evidence="1 2">
    <name type="scientific">Pseudomonas putida S12</name>
    <dbReference type="NCBI Taxonomy" id="1215087"/>
    <lineage>
        <taxon>Bacteria</taxon>
        <taxon>Pseudomonadati</taxon>
        <taxon>Pseudomonadota</taxon>
        <taxon>Gammaproteobacteria</taxon>
        <taxon>Pseudomonadales</taxon>
        <taxon>Pseudomonadaceae</taxon>
        <taxon>Pseudomonas</taxon>
    </lineage>
</organism>
<accession>A0AA34RV64</accession>
<protein>
    <submittedName>
        <fullName evidence="1">Uncharacterized protein</fullName>
    </submittedName>
</protein>
<evidence type="ECO:0000313" key="2">
    <source>
        <dbReference type="Proteomes" id="UP000017753"/>
    </source>
</evidence>
<reference evidence="1 2" key="2">
    <citation type="submission" date="2014-11" db="EMBL/GenBank/DDBJ databases">
        <title>Draft genome sequence of the solvent-tolerant Pseudomonas putida S12 including megaplasmid pTTS12.</title>
        <authorList>
            <person name="Wierckx N."/>
            <person name="Nijkamp J."/>
            <person name="Ballerstedt H."/>
            <person name="Siezen R.J."/>
            <person name="Wels M."/>
            <person name="de Ridder D."/>
            <person name="de Winde J.H."/>
            <person name="Ruijssenaars H.J."/>
        </authorList>
    </citation>
    <scope>NUCLEOTIDE SEQUENCE [LARGE SCALE GENOMIC DNA]</scope>
    <source>
        <strain evidence="1 2">S12</strain>
    </source>
</reference>
<dbReference type="EMBL" id="CP009974">
    <property type="protein sequence ID" value="AJA14101.1"/>
    <property type="molecule type" value="Genomic_DNA"/>
</dbReference>
<dbReference type="RefSeq" id="WP_019436645.1">
    <property type="nucleotide sequence ID" value="NZ_ALNR01000011.1"/>
</dbReference>
<dbReference type="Proteomes" id="UP000017753">
    <property type="component" value="Chromosome"/>
</dbReference>
<proteinExistence type="predicted"/>
<gene>
    <name evidence="1" type="ORF">RPPX_12350</name>
</gene>
<evidence type="ECO:0000313" key="1">
    <source>
        <dbReference type="EMBL" id="AJA14101.1"/>
    </source>
</evidence>
<name>A0AA34RV64_PSEPU</name>
<reference evidence="1 2" key="1">
    <citation type="submission" date="2014-11" db="EMBL/GenBank/DDBJ databases">
        <title>Complete genome sequence of Pseudomonas putida S12 including megaplasmid pTTS12.</title>
        <authorList>
            <person name="Kuepper J."/>
            <person name="Ruijssenaars H.J."/>
            <person name="Blank L.M."/>
            <person name="de Winde J.H."/>
            <person name="Wierckx N."/>
        </authorList>
    </citation>
    <scope>NUCLEOTIDE SEQUENCE [LARGE SCALE GENOMIC DNA]</scope>
    <source>
        <strain evidence="1 2">S12</strain>
    </source>
</reference>
<dbReference type="AlphaFoldDB" id="A0AA34RV64"/>
<sequence length="108" mass="12353">MAKYIRDDRAEFHSQSIKKTLKEIDELLEGSKLGKAGPLRTKLRERILEAFDDVGKQWYKKGFNRGHREAHEACTKSNGVPKKLKADKVRQFSPSGEQVAVKLRSTLK</sequence>